<dbReference type="AlphaFoldDB" id="A0A3S5AHK7"/>
<gene>
    <name evidence="1" type="ORF">PXEA_LOCUS30760</name>
</gene>
<proteinExistence type="predicted"/>
<evidence type="ECO:0000313" key="2">
    <source>
        <dbReference type="Proteomes" id="UP000784294"/>
    </source>
</evidence>
<evidence type="ECO:0000313" key="1">
    <source>
        <dbReference type="EMBL" id="VEL37320.1"/>
    </source>
</evidence>
<sequence length="110" mass="12859">MASTEKCSHRDSLSGTAELLCVWSNLEIKPNWTRGAKLLNEPSPLCNSLFLHVTRRRIPARHLTNSPTVFSFRRHLIEQPLPLRLNRSPRNSQRDSSLRREYRYEAKTFV</sequence>
<name>A0A3S5AHK7_9PLAT</name>
<protein>
    <submittedName>
        <fullName evidence="1">Uncharacterized protein</fullName>
    </submittedName>
</protein>
<dbReference type="EMBL" id="CAAALY010254622">
    <property type="protein sequence ID" value="VEL37320.1"/>
    <property type="molecule type" value="Genomic_DNA"/>
</dbReference>
<accession>A0A3S5AHK7</accession>
<keyword evidence="2" id="KW-1185">Reference proteome</keyword>
<reference evidence="1" key="1">
    <citation type="submission" date="2018-11" db="EMBL/GenBank/DDBJ databases">
        <authorList>
            <consortium name="Pathogen Informatics"/>
        </authorList>
    </citation>
    <scope>NUCLEOTIDE SEQUENCE</scope>
</reference>
<organism evidence="1 2">
    <name type="scientific">Protopolystoma xenopodis</name>
    <dbReference type="NCBI Taxonomy" id="117903"/>
    <lineage>
        <taxon>Eukaryota</taxon>
        <taxon>Metazoa</taxon>
        <taxon>Spiralia</taxon>
        <taxon>Lophotrochozoa</taxon>
        <taxon>Platyhelminthes</taxon>
        <taxon>Monogenea</taxon>
        <taxon>Polyopisthocotylea</taxon>
        <taxon>Polystomatidea</taxon>
        <taxon>Polystomatidae</taxon>
        <taxon>Protopolystoma</taxon>
    </lineage>
</organism>
<comment type="caution">
    <text evidence="1">The sequence shown here is derived from an EMBL/GenBank/DDBJ whole genome shotgun (WGS) entry which is preliminary data.</text>
</comment>
<dbReference type="Proteomes" id="UP000784294">
    <property type="component" value="Unassembled WGS sequence"/>
</dbReference>